<feature type="transmembrane region" description="Helical" evidence="1">
    <location>
        <begin position="314"/>
        <end position="334"/>
    </location>
</feature>
<dbReference type="PANTHER" id="PTHR23028:SF131">
    <property type="entry name" value="BLR2367 PROTEIN"/>
    <property type="match status" value="1"/>
</dbReference>
<dbReference type="InterPro" id="IPR002656">
    <property type="entry name" value="Acyl_transf_3_dom"/>
</dbReference>
<feature type="transmembrane region" description="Helical" evidence="1">
    <location>
        <begin position="160"/>
        <end position="180"/>
    </location>
</feature>
<dbReference type="Pfam" id="PF01757">
    <property type="entry name" value="Acyl_transf_3"/>
    <property type="match status" value="1"/>
</dbReference>
<name>H8KV20_SOLCM</name>
<dbReference type="HOGENOM" id="CLU_005679_2_0_10"/>
<dbReference type="GO" id="GO:0016747">
    <property type="term" value="F:acyltransferase activity, transferring groups other than amino-acyl groups"/>
    <property type="evidence" value="ECO:0007669"/>
    <property type="project" value="InterPro"/>
</dbReference>
<feature type="domain" description="Acyltransferase 3" evidence="2">
    <location>
        <begin position="6"/>
        <end position="330"/>
    </location>
</feature>
<protein>
    <submittedName>
        <fullName evidence="3">Putative acyltransferase</fullName>
    </submittedName>
</protein>
<feature type="transmembrane region" description="Helical" evidence="1">
    <location>
        <begin position="218"/>
        <end position="237"/>
    </location>
</feature>
<dbReference type="OrthoDB" id="290051at2"/>
<evidence type="ECO:0000256" key="1">
    <source>
        <dbReference type="SAM" id="Phobius"/>
    </source>
</evidence>
<dbReference type="InterPro" id="IPR050879">
    <property type="entry name" value="Acyltransferase_3"/>
</dbReference>
<evidence type="ECO:0000313" key="4">
    <source>
        <dbReference type="Proteomes" id="UP000007590"/>
    </source>
</evidence>
<feature type="transmembrane region" description="Helical" evidence="1">
    <location>
        <begin position="192"/>
        <end position="212"/>
    </location>
</feature>
<dbReference type="GO" id="GO:0016020">
    <property type="term" value="C:membrane"/>
    <property type="evidence" value="ECO:0007669"/>
    <property type="project" value="TreeGrafter"/>
</dbReference>
<keyword evidence="1" id="KW-0812">Transmembrane</keyword>
<keyword evidence="3" id="KW-0012">Acyltransferase</keyword>
<dbReference type="AlphaFoldDB" id="H8KV20"/>
<dbReference type="RefSeq" id="WP_014679248.1">
    <property type="nucleotide sequence ID" value="NC_017770.1"/>
</dbReference>
<feature type="transmembrane region" description="Helical" evidence="1">
    <location>
        <begin position="132"/>
        <end position="154"/>
    </location>
</feature>
<dbReference type="EMBL" id="CP003349">
    <property type="protein sequence ID" value="AFD06020.1"/>
    <property type="molecule type" value="Genomic_DNA"/>
</dbReference>
<dbReference type="eggNOG" id="COG1835">
    <property type="taxonomic scope" value="Bacteria"/>
</dbReference>
<reference evidence="3" key="1">
    <citation type="submission" date="2012-02" db="EMBL/GenBank/DDBJ databases">
        <title>The complete genome of Solitalea canadensis DSM 3403.</title>
        <authorList>
            <consortium name="US DOE Joint Genome Institute (JGI-PGF)"/>
            <person name="Lucas S."/>
            <person name="Copeland A."/>
            <person name="Lapidus A."/>
            <person name="Glavina del Rio T."/>
            <person name="Dalin E."/>
            <person name="Tice H."/>
            <person name="Bruce D."/>
            <person name="Goodwin L."/>
            <person name="Pitluck S."/>
            <person name="Peters L."/>
            <person name="Ovchinnikova G."/>
            <person name="Lu M."/>
            <person name="Kyrpides N."/>
            <person name="Mavromatis K."/>
            <person name="Ivanova N."/>
            <person name="Brettin T."/>
            <person name="Detter J.C."/>
            <person name="Han C."/>
            <person name="Larimer F."/>
            <person name="Land M."/>
            <person name="Hauser L."/>
            <person name="Markowitz V."/>
            <person name="Cheng J.-F."/>
            <person name="Hugenholtz P."/>
            <person name="Woyke T."/>
            <person name="Wu D."/>
            <person name="Spring S."/>
            <person name="Schroeder M."/>
            <person name="Kopitz M."/>
            <person name="Brambilla E."/>
            <person name="Klenk H.-P."/>
            <person name="Eisen J.A."/>
        </authorList>
    </citation>
    <scope>NUCLEOTIDE SEQUENCE</scope>
    <source>
        <strain evidence="3">DSM 3403</strain>
    </source>
</reference>
<dbReference type="KEGG" id="scn:Solca_0905"/>
<dbReference type="GO" id="GO:0000271">
    <property type="term" value="P:polysaccharide biosynthetic process"/>
    <property type="evidence" value="ECO:0007669"/>
    <property type="project" value="TreeGrafter"/>
</dbReference>
<feature type="transmembrane region" description="Helical" evidence="1">
    <location>
        <begin position="45"/>
        <end position="64"/>
    </location>
</feature>
<dbReference type="STRING" id="929556.Solca_0905"/>
<gene>
    <name evidence="3" type="ordered locus">Solca_0905</name>
</gene>
<organism evidence="3 4">
    <name type="scientific">Solitalea canadensis (strain ATCC 29591 / DSM 3403 / JCM 21819 / LMG 8368 / NBRC 15130 / NCIMB 12057 / USAM 9D)</name>
    <name type="common">Flexibacter canadensis</name>
    <dbReference type="NCBI Taxonomy" id="929556"/>
    <lineage>
        <taxon>Bacteria</taxon>
        <taxon>Pseudomonadati</taxon>
        <taxon>Bacteroidota</taxon>
        <taxon>Sphingobacteriia</taxon>
        <taxon>Sphingobacteriales</taxon>
        <taxon>Sphingobacteriaceae</taxon>
        <taxon>Solitalea</taxon>
    </lineage>
</organism>
<feature type="transmembrane region" description="Helical" evidence="1">
    <location>
        <begin position="283"/>
        <end position="302"/>
    </location>
</feature>
<feature type="transmembrane region" description="Helical" evidence="1">
    <location>
        <begin position="249"/>
        <end position="268"/>
    </location>
</feature>
<dbReference type="Proteomes" id="UP000007590">
    <property type="component" value="Chromosome"/>
</dbReference>
<dbReference type="PANTHER" id="PTHR23028">
    <property type="entry name" value="ACETYLTRANSFERASE"/>
    <property type="match status" value="1"/>
</dbReference>
<feature type="transmembrane region" description="Helical" evidence="1">
    <location>
        <begin position="7"/>
        <end position="25"/>
    </location>
</feature>
<evidence type="ECO:0000313" key="3">
    <source>
        <dbReference type="EMBL" id="AFD06020.1"/>
    </source>
</evidence>
<proteinExistence type="predicted"/>
<keyword evidence="3" id="KW-0808">Transferase</keyword>
<sequence>MAKQRIYSLDAVRGISALLIVFYHVSFWQNRDMFDGGSYVTQKLGIYMVALFYLLSGISMGYIYQDKFTSLKSTELKAFYLKRYFRIAPLYCLLCVLSIWVYSKTIDAALLSRLAANFSLLFGLVEPGYSMLTGGWSIGVEFFFYVFFPFLLWLSLRNKYWSVLVLLALGAFVVITAVLLEKYPSLPAGWKIYSYPLNHFLYFWIGVMIPRIKPMKNHWGYLVLGLLLFILSGWVNVRDKNYALSIVTGLNRVLLSVSVILVVLYFYLKVKFKSDWLNHWSDWLASVSFSLYLLHPFVYFLLMKFLAANKLSWPFWYVFPFVLVATVLIGRLVYQYEKYFVDLGGKLLKKSKVN</sequence>
<feature type="transmembrane region" description="Helical" evidence="1">
    <location>
        <begin position="84"/>
        <end position="102"/>
    </location>
</feature>
<accession>H8KV20</accession>
<evidence type="ECO:0000259" key="2">
    <source>
        <dbReference type="Pfam" id="PF01757"/>
    </source>
</evidence>
<keyword evidence="1" id="KW-0472">Membrane</keyword>
<keyword evidence="4" id="KW-1185">Reference proteome</keyword>
<keyword evidence="1" id="KW-1133">Transmembrane helix</keyword>